<name>A0A2H9TCE7_9ZZZZ</name>
<comment type="caution">
    <text evidence="1">The sequence shown here is derived from an EMBL/GenBank/DDBJ whole genome shotgun (WGS) entry which is preliminary data.</text>
</comment>
<gene>
    <name evidence="1" type="ORF">CI610_00111</name>
</gene>
<evidence type="ECO:0000313" key="1">
    <source>
        <dbReference type="EMBL" id="PJE80863.1"/>
    </source>
</evidence>
<protein>
    <submittedName>
        <fullName evidence="1">Uncharacterized protein</fullName>
    </submittedName>
</protein>
<proteinExistence type="predicted"/>
<organism evidence="1">
    <name type="scientific">invertebrate metagenome</name>
    <dbReference type="NCBI Taxonomy" id="1711999"/>
    <lineage>
        <taxon>unclassified sequences</taxon>
        <taxon>metagenomes</taxon>
        <taxon>organismal metagenomes</taxon>
    </lineage>
</organism>
<accession>A0A2H9TCE7</accession>
<sequence>MVSYVGKLAIYMAEKQYTNILLESRAALIETQVDEMVSAMEKGLNRPDEFCSCWHQKKILHNASDRIVHTLKIQLKKNWISGGYYED</sequence>
<reference evidence="1" key="1">
    <citation type="journal article" date="2017" name="Appl. Environ. Microbiol.">
        <title>Molecular characterization of an Endozoicomonas-like organism causing infection in king scallop Pecten maximus L.</title>
        <authorList>
            <person name="Cano I."/>
            <person name="van Aerle R."/>
            <person name="Ross S."/>
            <person name="Verner-Jeffreys D.W."/>
            <person name="Paley R.K."/>
            <person name="Rimmer G."/>
            <person name="Ryder D."/>
            <person name="Hooper P."/>
            <person name="Stone D."/>
            <person name="Feist S.W."/>
        </authorList>
    </citation>
    <scope>NUCLEOTIDE SEQUENCE</scope>
</reference>
<dbReference type="AlphaFoldDB" id="A0A2H9TCE7"/>
<dbReference type="EMBL" id="NSIT01000003">
    <property type="protein sequence ID" value="PJE80863.1"/>
    <property type="molecule type" value="Genomic_DNA"/>
</dbReference>